<feature type="domain" description="Alkyl hydroperoxide reductase subunit C/ Thiol specific antioxidant" evidence="1">
    <location>
        <begin position="11"/>
        <end position="142"/>
    </location>
</feature>
<dbReference type="GO" id="GO:0016491">
    <property type="term" value="F:oxidoreductase activity"/>
    <property type="evidence" value="ECO:0007669"/>
    <property type="project" value="InterPro"/>
</dbReference>
<gene>
    <name evidence="3" type="ORF">GYMLUDRAFT_198481</name>
</gene>
<dbReference type="SUPFAM" id="SSF52833">
    <property type="entry name" value="Thioredoxin-like"/>
    <property type="match status" value="1"/>
</dbReference>
<evidence type="ECO:0008006" key="5">
    <source>
        <dbReference type="Google" id="ProtNLM"/>
    </source>
</evidence>
<sequence>MANIRPKVNTGAMVPNFEGNSFTGPLRFHQWMGESWSIVFSHPGSAFVTELTELARRLPDIEQRGIKVVGFSRSWQKESLHWKSLLQHYSKQPGSGKDVQIIADDQGRISSLFGMLPERNSKGVATIPNTAFLVDPKKTIRQVLAYPSSLSNGLNQFLRFVDDNSGPLEDIPTELFGLDANGRGKIYNGEVSISGGGAGATVGVVQSAVGVINNVKAAGGAAAIADASGGDSSSGGGASMVAGATDYIQHALTVMDSLADIGKVMPFVAPAFVIIKTIIAIEQRARDVDAKCTDLVQRVTFMLSHLPALKKINVTDSTRQVIDRMNDVLKKAAALIQTYRKQGAIARRLSVHNKDRFTNCAASLKDCTNDLMVSLQIHQSTQLDILTRPVPSDPEDVAAEKFVAAHGGMDAVKNNEELVKQFASEMKLSVDEKVMEQLNTNITEVLQQNQDRLEQSLNESVSASVVEGIRGLAAQMNESAKEQTFVCIQCDKEYHDSTNGEKSCSFHRAEYDSWNKSWGCCSTKNPCQAGKHRSAHHCDYPYGNFFAFARGITGYTDTTEQWVEIEDINFETSEKVTASVGRLRRWKSRGAAPESPTILIRVGRVSISTPYLFKTFNISELEVASKVVDITHQTVIFRTSHSKEEYGMAEWVSTPEGVIKGITIAVKAATSPKPFVRFLPIDITTAALSGDIKVLSEGGLRSFKPNAPYVLPEVRRVSATLHEKAPREVRKDFKTRTSPNLPVILKVVSDPPLACNPEFASFEHDNFAGTISVFNKHPASSQEPISISSVNAFYRFIGEETYTPVKSLDLVDGAALPVSIDPRQTWTLKFSLTVPRIEEEKKVGTKWWGRSYVARQRPLRVKLVFTDIEEEECSLVLDYVSPVVELSKADNDDLAYFSIEEPLTWKRYGVHVAPDSYGSKVSMKVGNWTLDEDQMKTIVYNALKTGESEVDIGVGQDNDEGQTTAWSWKAWALVDLSCRRLYAFKILITKDIVGTKGYACMGYVLCREYGEFYDEARPIKYAKEKVKFPELEPVASDTLLLDDKVDDFVPEVPKAAVAAAAAAASAVAPLVAGVSAGSSAQLVVPEEVSQRLASIDGSLSRLATSIEQLVDILKASR</sequence>
<dbReference type="Pfam" id="PF22215">
    <property type="entry name" value="MLKL_N"/>
    <property type="match status" value="1"/>
</dbReference>
<dbReference type="CDD" id="cd21037">
    <property type="entry name" value="MLKL_NTD"/>
    <property type="match status" value="1"/>
</dbReference>
<protein>
    <recommendedName>
        <fullName evidence="5">Alkyl hydroperoxide reductase subunit C/ Thiol specific antioxidant domain-containing protein</fullName>
    </recommendedName>
</protein>
<proteinExistence type="predicted"/>
<dbReference type="GO" id="GO:0016209">
    <property type="term" value="F:antioxidant activity"/>
    <property type="evidence" value="ECO:0007669"/>
    <property type="project" value="InterPro"/>
</dbReference>
<dbReference type="Gene3D" id="1.20.930.20">
    <property type="entry name" value="Adaptor protein Cbl, N-terminal domain"/>
    <property type="match status" value="1"/>
</dbReference>
<dbReference type="Gene3D" id="3.40.30.10">
    <property type="entry name" value="Glutaredoxin"/>
    <property type="match status" value="1"/>
</dbReference>
<evidence type="ECO:0000313" key="3">
    <source>
        <dbReference type="EMBL" id="KIK62646.1"/>
    </source>
</evidence>
<feature type="domain" description="Mixed lineage kinase" evidence="2">
    <location>
        <begin position="290"/>
        <end position="393"/>
    </location>
</feature>
<dbReference type="InterPro" id="IPR000866">
    <property type="entry name" value="AhpC/TSA"/>
</dbReference>
<dbReference type="InterPro" id="IPR059179">
    <property type="entry name" value="MLKL-like_MCAfunc"/>
</dbReference>
<dbReference type="AlphaFoldDB" id="A0A0D0C3F6"/>
<keyword evidence="4" id="KW-1185">Reference proteome</keyword>
<dbReference type="OrthoDB" id="61437at2759"/>
<dbReference type="Proteomes" id="UP000053593">
    <property type="component" value="Unassembled WGS sequence"/>
</dbReference>
<dbReference type="Pfam" id="PF00578">
    <property type="entry name" value="AhpC-TSA"/>
    <property type="match status" value="1"/>
</dbReference>
<dbReference type="InterPro" id="IPR054000">
    <property type="entry name" value="MLKL_N"/>
</dbReference>
<evidence type="ECO:0000259" key="2">
    <source>
        <dbReference type="Pfam" id="PF22215"/>
    </source>
</evidence>
<dbReference type="EMBL" id="KN834767">
    <property type="protein sequence ID" value="KIK62646.1"/>
    <property type="molecule type" value="Genomic_DNA"/>
</dbReference>
<reference evidence="3 4" key="1">
    <citation type="submission" date="2014-04" db="EMBL/GenBank/DDBJ databases">
        <title>Evolutionary Origins and Diversification of the Mycorrhizal Mutualists.</title>
        <authorList>
            <consortium name="DOE Joint Genome Institute"/>
            <consortium name="Mycorrhizal Genomics Consortium"/>
            <person name="Kohler A."/>
            <person name="Kuo A."/>
            <person name="Nagy L.G."/>
            <person name="Floudas D."/>
            <person name="Copeland A."/>
            <person name="Barry K.W."/>
            <person name="Cichocki N."/>
            <person name="Veneault-Fourrey C."/>
            <person name="LaButti K."/>
            <person name="Lindquist E.A."/>
            <person name="Lipzen A."/>
            <person name="Lundell T."/>
            <person name="Morin E."/>
            <person name="Murat C."/>
            <person name="Riley R."/>
            <person name="Ohm R."/>
            <person name="Sun H."/>
            <person name="Tunlid A."/>
            <person name="Henrissat B."/>
            <person name="Grigoriev I.V."/>
            <person name="Hibbett D.S."/>
            <person name="Martin F."/>
        </authorList>
    </citation>
    <scope>NUCLEOTIDE SEQUENCE [LARGE SCALE GENOMIC DNA]</scope>
    <source>
        <strain evidence="3 4">FD-317 M1</strain>
    </source>
</reference>
<dbReference type="InterPro" id="IPR036537">
    <property type="entry name" value="Adaptor_Cbl_N_dom_sf"/>
</dbReference>
<evidence type="ECO:0000313" key="4">
    <source>
        <dbReference type="Proteomes" id="UP000053593"/>
    </source>
</evidence>
<name>A0A0D0C3F6_9AGAR</name>
<evidence type="ECO:0000259" key="1">
    <source>
        <dbReference type="Pfam" id="PF00578"/>
    </source>
</evidence>
<dbReference type="HOGENOM" id="CLU_010143_1_0_1"/>
<dbReference type="GO" id="GO:0007166">
    <property type="term" value="P:cell surface receptor signaling pathway"/>
    <property type="evidence" value="ECO:0007669"/>
    <property type="project" value="InterPro"/>
</dbReference>
<dbReference type="InterPro" id="IPR036249">
    <property type="entry name" value="Thioredoxin-like_sf"/>
</dbReference>
<organism evidence="3 4">
    <name type="scientific">Collybiopsis luxurians FD-317 M1</name>
    <dbReference type="NCBI Taxonomy" id="944289"/>
    <lineage>
        <taxon>Eukaryota</taxon>
        <taxon>Fungi</taxon>
        <taxon>Dikarya</taxon>
        <taxon>Basidiomycota</taxon>
        <taxon>Agaricomycotina</taxon>
        <taxon>Agaricomycetes</taxon>
        <taxon>Agaricomycetidae</taxon>
        <taxon>Agaricales</taxon>
        <taxon>Marasmiineae</taxon>
        <taxon>Omphalotaceae</taxon>
        <taxon>Collybiopsis</taxon>
        <taxon>Collybiopsis luxurians</taxon>
    </lineage>
</organism>
<accession>A0A0D0C3F6</accession>